<dbReference type="InterPro" id="IPR054253">
    <property type="entry name" value="DUF6984"/>
</dbReference>
<gene>
    <name evidence="2" type="ORF">HD842_000393</name>
</gene>
<dbReference type="EMBL" id="JACHBX010000001">
    <property type="protein sequence ID" value="MBB6132282.1"/>
    <property type="molecule type" value="Genomic_DNA"/>
</dbReference>
<keyword evidence="3" id="KW-1185">Reference proteome</keyword>
<feature type="domain" description="DUF6984" evidence="1">
    <location>
        <begin position="11"/>
        <end position="110"/>
    </location>
</feature>
<dbReference type="Proteomes" id="UP000540787">
    <property type="component" value="Unassembled WGS sequence"/>
</dbReference>
<evidence type="ECO:0000313" key="2">
    <source>
        <dbReference type="EMBL" id="MBB6132282.1"/>
    </source>
</evidence>
<dbReference type="Pfam" id="PF22480">
    <property type="entry name" value="DUF6984"/>
    <property type="match status" value="1"/>
</dbReference>
<reference evidence="2 3" key="1">
    <citation type="submission" date="2020-08" db="EMBL/GenBank/DDBJ databases">
        <title>The Agave Microbiome: Exploring the role of microbial communities in plant adaptations to desert environments.</title>
        <authorList>
            <person name="Partida-Martinez L.P."/>
        </authorList>
    </citation>
    <scope>NUCLEOTIDE SEQUENCE [LARGE SCALE GENOMIC DNA]</scope>
    <source>
        <strain evidence="2 3">AT3.2</strain>
    </source>
</reference>
<sequence>MMPDQIQGGLRTLRLAEDSFIRALLRRARDGEHLRLQLEHARVLDMNDGKMGTVQFAGHDNRFLGSCLVEAQYVDLDGVPVNIVLNADTTGQLYELDIWKADFSPLQAYPVFERVTVKS</sequence>
<protein>
    <recommendedName>
        <fullName evidence="1">DUF6984 domain-containing protein</fullName>
    </recommendedName>
</protein>
<comment type="caution">
    <text evidence="2">The sequence shown here is derived from an EMBL/GenBank/DDBJ whole genome shotgun (WGS) entry which is preliminary data.</text>
</comment>
<proteinExistence type="predicted"/>
<evidence type="ECO:0000259" key="1">
    <source>
        <dbReference type="Pfam" id="PF22480"/>
    </source>
</evidence>
<accession>A0A7W9U623</accession>
<organism evidence="2 3">
    <name type="scientific">Massilia aurea</name>
    <dbReference type="NCBI Taxonomy" id="373040"/>
    <lineage>
        <taxon>Bacteria</taxon>
        <taxon>Pseudomonadati</taxon>
        <taxon>Pseudomonadota</taxon>
        <taxon>Betaproteobacteria</taxon>
        <taxon>Burkholderiales</taxon>
        <taxon>Oxalobacteraceae</taxon>
        <taxon>Telluria group</taxon>
        <taxon>Massilia</taxon>
    </lineage>
</organism>
<name>A0A7W9U623_9BURK</name>
<dbReference type="AlphaFoldDB" id="A0A7W9U623"/>
<evidence type="ECO:0000313" key="3">
    <source>
        <dbReference type="Proteomes" id="UP000540787"/>
    </source>
</evidence>